<reference evidence="3 4" key="2">
    <citation type="submission" date="2016-08" db="EMBL/GenBank/DDBJ databases">
        <title>Pervasive Adenine N6-methylation of Active Genes in Fungi.</title>
        <authorList>
            <consortium name="DOE Joint Genome Institute"/>
            <person name="Mondo S.J."/>
            <person name="Dannebaum R.O."/>
            <person name="Kuo R.C."/>
            <person name="Labutti K."/>
            <person name="Haridas S."/>
            <person name="Kuo A."/>
            <person name="Salamov A."/>
            <person name="Ahrendt S.R."/>
            <person name="Lipzen A."/>
            <person name="Sullivan W."/>
            <person name="Andreopoulos W.B."/>
            <person name="Clum A."/>
            <person name="Lindquist E."/>
            <person name="Daum C."/>
            <person name="Ramamoorthy G.K."/>
            <person name="Gryganskyi A."/>
            <person name="Culley D."/>
            <person name="Magnuson J.K."/>
            <person name="James T.Y."/>
            <person name="O'Malley M.A."/>
            <person name="Stajich J.E."/>
            <person name="Spatafora J.W."/>
            <person name="Visel A."/>
            <person name="Grigoriev I.V."/>
        </authorList>
    </citation>
    <scope>NUCLEOTIDE SEQUENCE [LARGE SCALE GENOMIC DNA]</scope>
    <source>
        <strain evidence="3 4">S4</strain>
    </source>
</reference>
<organism evidence="3 4">
    <name type="scientific">Anaeromyces robustus</name>
    <dbReference type="NCBI Taxonomy" id="1754192"/>
    <lineage>
        <taxon>Eukaryota</taxon>
        <taxon>Fungi</taxon>
        <taxon>Fungi incertae sedis</taxon>
        <taxon>Chytridiomycota</taxon>
        <taxon>Chytridiomycota incertae sedis</taxon>
        <taxon>Neocallimastigomycetes</taxon>
        <taxon>Neocallimastigales</taxon>
        <taxon>Neocallimastigaceae</taxon>
        <taxon>Anaeromyces</taxon>
    </lineage>
</organism>
<dbReference type="AlphaFoldDB" id="A0A1Y1XBN1"/>
<evidence type="ECO:0000259" key="2">
    <source>
        <dbReference type="Pfam" id="PF04194"/>
    </source>
</evidence>
<feature type="compositionally biased region" description="Basic and acidic residues" evidence="1">
    <location>
        <begin position="279"/>
        <end position="300"/>
    </location>
</feature>
<dbReference type="EMBL" id="MCFG01000086">
    <property type="protein sequence ID" value="ORX82826.1"/>
    <property type="molecule type" value="Genomic_DNA"/>
</dbReference>
<dbReference type="InterPro" id="IPR007320">
    <property type="entry name" value="PDCD2_C"/>
</dbReference>
<dbReference type="OrthoDB" id="443682at2759"/>
<evidence type="ECO:0000256" key="1">
    <source>
        <dbReference type="SAM" id="MobiDB-lite"/>
    </source>
</evidence>
<proteinExistence type="predicted"/>
<feature type="domain" description="Programmed cell death protein 2 C-terminal" evidence="2">
    <location>
        <begin position="398"/>
        <end position="527"/>
    </location>
</feature>
<evidence type="ECO:0000313" key="3">
    <source>
        <dbReference type="EMBL" id="ORX82826.1"/>
    </source>
</evidence>
<accession>A0A1Y1XBN1</accession>
<dbReference type="InterPro" id="IPR052815">
    <property type="entry name" value="PDCD2-like_regulator"/>
</dbReference>
<protein>
    <recommendedName>
        <fullName evidence="2">Programmed cell death protein 2 C-terminal domain-containing protein</fullName>
    </recommendedName>
</protein>
<feature type="region of interest" description="Disordered" evidence="1">
    <location>
        <begin position="263"/>
        <end position="300"/>
    </location>
</feature>
<dbReference type="Pfam" id="PF04194">
    <property type="entry name" value="PDCD2_C"/>
    <property type="match status" value="1"/>
</dbReference>
<sequence>MSDLINSKPELYLGWAYDRVEEQDRNNPYIDKIGGKPIWFNQNCPPPTTYATCDNCGERLFLLMQLQGHITKRKYDRIFYVWGCNNSQCMGKKGSFKVLRAHKGTHFKNHTKFNNKSINKKVEIIPTNQELQSEIKNDVNINTPVTSSQSSINSEKNTPLKSNIDIDMNPIIIDPKEYEKEINEIKEMNNNSNDNDLEFGFGDTQDFSWDTPTFGDASNDNWGTFGDNDFGSFGDSNVNNNNNNTNDDMDDLNKLLALRNKKYEENEEEEEEPNNNVNNKKENQKIEETKETKENIKDNKVNQEVNEEVKEEQKEELSDEIKKDIEKINEYWNKSRFFPDYYLDMDLDQPNAEKDDYSHEKKLIEEYEKQNKLKGNDSSEINWGDEKYEKTDNKYYNKVFRKFNEVVQEEPEQCLRYYLKGEPLFYDNDEISKKYSNPKNIPRCEKCGALRTFEFQLMPNILSVLPTEKFLNKRKPHKNIHKIKDINKISRSDLINQFDTGMEWGTVLVFTCSKDCDMDEIKKKNSNEGEEKEDDGMWREDVSYYEELAVIEMESLF</sequence>
<feature type="region of interest" description="Disordered" evidence="1">
    <location>
        <begin position="141"/>
        <end position="161"/>
    </location>
</feature>
<dbReference type="PANTHER" id="PTHR46421:SF1">
    <property type="entry name" value="PROGRAMMED CELL DEATH PROTEIN 2-LIKE"/>
    <property type="match status" value="1"/>
</dbReference>
<name>A0A1Y1XBN1_9FUNG</name>
<reference evidence="3 4" key="1">
    <citation type="submission" date="2016-08" db="EMBL/GenBank/DDBJ databases">
        <title>A Parts List for Fungal Cellulosomes Revealed by Comparative Genomics.</title>
        <authorList>
            <consortium name="DOE Joint Genome Institute"/>
            <person name="Haitjema C.H."/>
            <person name="Gilmore S.P."/>
            <person name="Henske J.K."/>
            <person name="Solomon K.V."/>
            <person name="De Groot R."/>
            <person name="Kuo A."/>
            <person name="Mondo S.J."/>
            <person name="Salamov A.A."/>
            <person name="Labutti K."/>
            <person name="Zhao Z."/>
            <person name="Chiniquy J."/>
            <person name="Barry K."/>
            <person name="Brewer H.M."/>
            <person name="Purvine S.O."/>
            <person name="Wright A.T."/>
            <person name="Boxma B."/>
            <person name="Van Alen T."/>
            <person name="Hackstein J.H."/>
            <person name="Baker S.E."/>
            <person name="Grigoriev I.V."/>
            <person name="O'Malley M.A."/>
        </authorList>
    </citation>
    <scope>NUCLEOTIDE SEQUENCE [LARGE SCALE GENOMIC DNA]</scope>
    <source>
        <strain evidence="3 4">S4</strain>
    </source>
</reference>
<comment type="caution">
    <text evidence="3">The sequence shown here is derived from an EMBL/GenBank/DDBJ whole genome shotgun (WGS) entry which is preliminary data.</text>
</comment>
<dbReference type="Proteomes" id="UP000193944">
    <property type="component" value="Unassembled WGS sequence"/>
</dbReference>
<dbReference type="PANTHER" id="PTHR46421">
    <property type="entry name" value="PROGRAMMED CELL DEATH PROTEIN 2-LIKE"/>
    <property type="match status" value="1"/>
</dbReference>
<dbReference type="STRING" id="1754192.A0A1Y1XBN1"/>
<evidence type="ECO:0000313" key="4">
    <source>
        <dbReference type="Proteomes" id="UP000193944"/>
    </source>
</evidence>
<keyword evidence="4" id="KW-1185">Reference proteome</keyword>
<dbReference type="GO" id="GO:0005737">
    <property type="term" value="C:cytoplasm"/>
    <property type="evidence" value="ECO:0007669"/>
    <property type="project" value="InterPro"/>
</dbReference>
<gene>
    <name evidence="3" type="ORF">BCR32DRAFT_292385</name>
</gene>